<dbReference type="InterPro" id="IPR043164">
    <property type="entry name" value="Ribosomal_uL10-like_insert_sf"/>
</dbReference>
<gene>
    <name evidence="8" type="ORF">CcCBS67573_g01354</name>
</gene>
<dbReference type="Pfam" id="PF00466">
    <property type="entry name" value="Ribosomal_L10"/>
    <property type="match status" value="1"/>
</dbReference>
<sequence length="267" mass="29483">MPKSRRNKVVALTKTEKKGKDAKSILFEKVRKAADANTHCYVISVSNMRNSMLKAMRMGLKDADGTTFFFGNNKVTAKALGGPEREHEYKDGLRFVGQALKGDVGLCFSGMDVDQIRDSFSKYVVMDFARNGVVATHTVTLPAGPVMRRVEAAEIDTIDESLAPSYLSESKDEIMAFPNNMETQLRGLGMPTLLKGGVIVLMRDFTICTEGQQLTPAQAQLLKHFNLKMAKFNVRIIGHWTEAAGYENVDGAMDGGDEKAEDMEDDE</sequence>
<evidence type="ECO:0000259" key="7">
    <source>
        <dbReference type="Pfam" id="PF17777"/>
    </source>
</evidence>
<dbReference type="PANTHER" id="PTHR45841:SF1">
    <property type="entry name" value="MRNA TURNOVER PROTEIN 4 HOMOLOG"/>
    <property type="match status" value="1"/>
</dbReference>
<name>A0A507FPU7_9FUNG</name>
<keyword evidence="4 6" id="KW-0963">Cytoplasm</keyword>
<dbReference type="EMBL" id="QEAP01000022">
    <property type="protein sequence ID" value="TPX77356.1"/>
    <property type="molecule type" value="Genomic_DNA"/>
</dbReference>
<evidence type="ECO:0000256" key="1">
    <source>
        <dbReference type="ARBA" id="ARBA00004046"/>
    </source>
</evidence>
<dbReference type="STRING" id="246404.A0A507FPU7"/>
<evidence type="ECO:0000313" key="9">
    <source>
        <dbReference type="Proteomes" id="UP000320333"/>
    </source>
</evidence>
<keyword evidence="6" id="KW-0690">Ribosome biogenesis</keyword>
<dbReference type="GO" id="GO:0005730">
    <property type="term" value="C:nucleolus"/>
    <property type="evidence" value="ECO:0007669"/>
    <property type="project" value="UniProtKB-SubCell"/>
</dbReference>
<comment type="caution">
    <text evidence="8">The sequence shown here is derived from an EMBL/GenBank/DDBJ whole genome shotgun (WGS) entry which is preliminary data.</text>
</comment>
<dbReference type="InterPro" id="IPR043141">
    <property type="entry name" value="Ribosomal_uL10-like_sf"/>
</dbReference>
<reference evidence="8 9" key="1">
    <citation type="journal article" date="2019" name="Sci. Rep.">
        <title>Comparative genomics of chytrid fungi reveal insights into the obligate biotrophic and pathogenic lifestyle of Synchytrium endobioticum.</title>
        <authorList>
            <person name="van de Vossenberg B.T.L.H."/>
            <person name="Warris S."/>
            <person name="Nguyen H.D.T."/>
            <person name="van Gent-Pelzer M.P.E."/>
            <person name="Joly D.L."/>
            <person name="van de Geest H.C."/>
            <person name="Bonants P.J.M."/>
            <person name="Smith D.S."/>
            <person name="Levesque C.A."/>
            <person name="van der Lee T.A.J."/>
        </authorList>
    </citation>
    <scope>NUCLEOTIDE SEQUENCE [LARGE SCALE GENOMIC DNA]</scope>
    <source>
        <strain evidence="8 9">CBS 675.73</strain>
    </source>
</reference>
<evidence type="ECO:0000256" key="5">
    <source>
        <dbReference type="ARBA" id="ARBA00023242"/>
    </source>
</evidence>
<dbReference type="Proteomes" id="UP000320333">
    <property type="component" value="Unassembled WGS sequence"/>
</dbReference>
<proteinExistence type="inferred from homology"/>
<dbReference type="InterPro" id="IPR040637">
    <property type="entry name" value="Ribosomal_uL10-like_insert"/>
</dbReference>
<dbReference type="Pfam" id="PF17777">
    <property type="entry name" value="RL10P_insert"/>
    <property type="match status" value="1"/>
</dbReference>
<comment type="function">
    <text evidence="1 6">Component of the ribosome assembly machinery. Nuclear paralog of the ribosomal protein P0, it binds pre-60S subunits at an early stage of assembly in the nucleolus, and is replaced by P0 in cytoplasmic pre-60S subunits and mature 80S ribosomes.</text>
</comment>
<dbReference type="PANTHER" id="PTHR45841">
    <property type="entry name" value="MRNA TURNOVER PROTEIN 4 MRTO4"/>
    <property type="match status" value="1"/>
</dbReference>
<keyword evidence="9" id="KW-1185">Reference proteome</keyword>
<comment type="similarity">
    <text evidence="2 6">Belongs to the universal ribosomal protein uL10 family.</text>
</comment>
<comment type="subcellular location">
    <subcellularLocation>
        <location evidence="6">Cytoplasm</location>
    </subcellularLocation>
    <subcellularLocation>
        <location evidence="6">Nucleus</location>
        <location evidence="6">Nucleolus</location>
    </subcellularLocation>
</comment>
<dbReference type="GO" id="GO:0000027">
    <property type="term" value="P:ribosomal large subunit assembly"/>
    <property type="evidence" value="ECO:0007669"/>
    <property type="project" value="InterPro"/>
</dbReference>
<evidence type="ECO:0000256" key="3">
    <source>
        <dbReference type="ARBA" id="ARBA00011117"/>
    </source>
</evidence>
<keyword evidence="5 6" id="KW-0539">Nucleus</keyword>
<dbReference type="InterPro" id="IPR001790">
    <property type="entry name" value="Ribosomal_uL10"/>
</dbReference>
<dbReference type="Gene3D" id="3.30.70.1730">
    <property type="match status" value="1"/>
</dbReference>
<dbReference type="GO" id="GO:0030687">
    <property type="term" value="C:preribosome, large subunit precursor"/>
    <property type="evidence" value="ECO:0007669"/>
    <property type="project" value="TreeGrafter"/>
</dbReference>
<dbReference type="InterPro" id="IPR051742">
    <property type="entry name" value="Ribosome_Assembly_uL10"/>
</dbReference>
<feature type="domain" description="Large ribosomal subunit protein uL10-like insertion" evidence="7">
    <location>
        <begin position="129"/>
        <end position="226"/>
    </location>
</feature>
<accession>A0A507FPU7</accession>
<comment type="subunit">
    <text evidence="3 6">Associates with the pre-60S ribosomal particle.</text>
</comment>
<dbReference type="GO" id="GO:0006364">
    <property type="term" value="P:rRNA processing"/>
    <property type="evidence" value="ECO:0007669"/>
    <property type="project" value="TreeGrafter"/>
</dbReference>
<dbReference type="GO" id="GO:0005737">
    <property type="term" value="C:cytoplasm"/>
    <property type="evidence" value="ECO:0007669"/>
    <property type="project" value="UniProtKB-SubCell"/>
</dbReference>
<dbReference type="AlphaFoldDB" id="A0A507FPU7"/>
<evidence type="ECO:0000256" key="6">
    <source>
        <dbReference type="RuleBase" id="RU364039"/>
    </source>
</evidence>
<dbReference type="GO" id="GO:0003723">
    <property type="term" value="F:RNA binding"/>
    <property type="evidence" value="ECO:0007669"/>
    <property type="project" value="TreeGrafter"/>
</dbReference>
<protein>
    <recommendedName>
        <fullName evidence="6">Ribosome assembly factor mrt4</fullName>
    </recommendedName>
</protein>
<organism evidence="8 9">
    <name type="scientific">Chytriomyces confervae</name>
    <dbReference type="NCBI Taxonomy" id="246404"/>
    <lineage>
        <taxon>Eukaryota</taxon>
        <taxon>Fungi</taxon>
        <taxon>Fungi incertae sedis</taxon>
        <taxon>Chytridiomycota</taxon>
        <taxon>Chytridiomycota incertae sedis</taxon>
        <taxon>Chytridiomycetes</taxon>
        <taxon>Chytridiales</taxon>
        <taxon>Chytriomycetaceae</taxon>
        <taxon>Chytriomyces</taxon>
    </lineage>
</organism>
<dbReference type="CDD" id="cd05796">
    <property type="entry name" value="Ribosomal_P0_like"/>
    <property type="match status" value="1"/>
</dbReference>
<dbReference type="InterPro" id="IPR033867">
    <property type="entry name" value="Mrt4"/>
</dbReference>
<dbReference type="OrthoDB" id="10262308at2759"/>
<evidence type="ECO:0000313" key="8">
    <source>
        <dbReference type="EMBL" id="TPX77356.1"/>
    </source>
</evidence>
<dbReference type="GO" id="GO:0000956">
    <property type="term" value="P:nuclear-transcribed mRNA catabolic process"/>
    <property type="evidence" value="ECO:0007669"/>
    <property type="project" value="TreeGrafter"/>
</dbReference>
<dbReference type="SUPFAM" id="SSF160369">
    <property type="entry name" value="Ribosomal protein L10-like"/>
    <property type="match status" value="1"/>
</dbReference>
<evidence type="ECO:0000256" key="4">
    <source>
        <dbReference type="ARBA" id="ARBA00022490"/>
    </source>
</evidence>
<evidence type="ECO:0000256" key="2">
    <source>
        <dbReference type="ARBA" id="ARBA00008889"/>
    </source>
</evidence>
<dbReference type="Gene3D" id="3.90.105.20">
    <property type="match status" value="1"/>
</dbReference>